<dbReference type="RefSeq" id="WP_117324785.1">
    <property type="nucleotide sequence ID" value="NZ_QVTE01000001.1"/>
</dbReference>
<comment type="subunit">
    <text evidence="2 10">Homodimer.</text>
</comment>
<dbReference type="InterPro" id="IPR002637">
    <property type="entry name" value="RdgB/HAM1"/>
</dbReference>
<dbReference type="HAMAP" id="MF_01405">
    <property type="entry name" value="Non_canon_purine_NTPase"/>
    <property type="match status" value="1"/>
</dbReference>
<feature type="binding site" evidence="10">
    <location>
        <begin position="8"/>
        <end position="13"/>
    </location>
    <ligand>
        <name>substrate</name>
    </ligand>
</feature>
<dbReference type="NCBIfam" id="TIGR00042">
    <property type="entry name" value="RdgB/HAM1 family non-canonical purine NTP pyrophosphatase"/>
    <property type="match status" value="1"/>
</dbReference>
<keyword evidence="13" id="KW-1185">Reference proteome</keyword>
<dbReference type="GO" id="GO:0035870">
    <property type="term" value="F:dITP diphosphatase activity"/>
    <property type="evidence" value="ECO:0007669"/>
    <property type="project" value="UniProtKB-UniRule"/>
</dbReference>
<feature type="binding site" evidence="10">
    <location>
        <position position="176"/>
    </location>
    <ligand>
        <name>substrate</name>
    </ligand>
</feature>
<dbReference type="EMBL" id="QVTE01000001">
    <property type="protein sequence ID" value="RFU71712.1"/>
    <property type="molecule type" value="Genomic_DNA"/>
</dbReference>
<dbReference type="SUPFAM" id="SSF52972">
    <property type="entry name" value="ITPase-like"/>
    <property type="match status" value="1"/>
</dbReference>
<feature type="binding site" evidence="10">
    <location>
        <position position="70"/>
    </location>
    <ligand>
        <name>Mg(2+)</name>
        <dbReference type="ChEBI" id="CHEBI:18420"/>
    </ligand>
</feature>
<comment type="catalytic activity">
    <reaction evidence="10">
        <text>ITP + H2O = IMP + diphosphate + H(+)</text>
        <dbReference type="Rhea" id="RHEA:29399"/>
        <dbReference type="ChEBI" id="CHEBI:15377"/>
        <dbReference type="ChEBI" id="CHEBI:15378"/>
        <dbReference type="ChEBI" id="CHEBI:33019"/>
        <dbReference type="ChEBI" id="CHEBI:58053"/>
        <dbReference type="ChEBI" id="CHEBI:61402"/>
        <dbReference type="EC" id="3.6.1.66"/>
    </reaction>
</comment>
<evidence type="ECO:0000256" key="3">
    <source>
        <dbReference type="ARBA" id="ARBA00022723"/>
    </source>
</evidence>
<dbReference type="EC" id="3.6.1.66" evidence="10"/>
<dbReference type="CDD" id="cd00515">
    <property type="entry name" value="HAM1"/>
    <property type="match status" value="1"/>
</dbReference>
<sequence>MKTVLIATKNKGKAKEFESLFLPKGYKVQTLLDIEDSIDVEETGSTFEENAILKAETIARQTGTIVIGDDSGLIVDALDGKPGVYSARYAGEEKNDAANTEKVLQELDGVPESKRTARFYCALALASPNQQTVTVAGTVEGRITEKPAGKNGFGYDPVFFIDEKGKTMAELVKEEKNAISHRAVALKKLEGLLETFLQKEEEKQ</sequence>
<dbReference type="GO" id="GO:0009117">
    <property type="term" value="P:nucleotide metabolic process"/>
    <property type="evidence" value="ECO:0007669"/>
    <property type="project" value="UniProtKB-KW"/>
</dbReference>
<dbReference type="GO" id="GO:0000166">
    <property type="term" value="F:nucleotide binding"/>
    <property type="evidence" value="ECO:0007669"/>
    <property type="project" value="UniProtKB-KW"/>
</dbReference>
<evidence type="ECO:0000313" key="12">
    <source>
        <dbReference type="EMBL" id="RFU71712.1"/>
    </source>
</evidence>
<dbReference type="GO" id="GO:0005829">
    <property type="term" value="C:cytosol"/>
    <property type="evidence" value="ECO:0007669"/>
    <property type="project" value="TreeGrafter"/>
</dbReference>
<evidence type="ECO:0000256" key="10">
    <source>
        <dbReference type="HAMAP-Rule" id="MF_01405"/>
    </source>
</evidence>
<keyword evidence="4 10" id="KW-0547">Nucleotide-binding</keyword>
<dbReference type="PANTHER" id="PTHR11067:SF9">
    <property type="entry name" value="INOSINE TRIPHOSPHATE PYROPHOSPHATASE"/>
    <property type="match status" value="1"/>
</dbReference>
<comment type="cofactor">
    <cofactor evidence="10">
        <name>Mg(2+)</name>
        <dbReference type="ChEBI" id="CHEBI:18420"/>
    </cofactor>
    <text evidence="10">Binds 1 Mg(2+) ion per subunit.</text>
</comment>
<evidence type="ECO:0000256" key="1">
    <source>
        <dbReference type="ARBA" id="ARBA00008023"/>
    </source>
</evidence>
<dbReference type="GO" id="GO:0036220">
    <property type="term" value="F:ITP diphosphatase activity"/>
    <property type="evidence" value="ECO:0007669"/>
    <property type="project" value="UniProtKB-UniRule"/>
</dbReference>
<evidence type="ECO:0000256" key="2">
    <source>
        <dbReference type="ARBA" id="ARBA00011738"/>
    </source>
</evidence>
<comment type="catalytic activity">
    <reaction evidence="9 10">
        <text>XTP + H2O = XMP + diphosphate + H(+)</text>
        <dbReference type="Rhea" id="RHEA:28610"/>
        <dbReference type="ChEBI" id="CHEBI:15377"/>
        <dbReference type="ChEBI" id="CHEBI:15378"/>
        <dbReference type="ChEBI" id="CHEBI:33019"/>
        <dbReference type="ChEBI" id="CHEBI:57464"/>
        <dbReference type="ChEBI" id="CHEBI:61314"/>
        <dbReference type="EC" id="3.6.1.66"/>
    </reaction>
</comment>
<evidence type="ECO:0000256" key="5">
    <source>
        <dbReference type="ARBA" id="ARBA00022801"/>
    </source>
</evidence>
<dbReference type="NCBIfam" id="NF011397">
    <property type="entry name" value="PRK14822.1"/>
    <property type="match status" value="1"/>
</dbReference>
<feature type="active site" description="Proton acceptor" evidence="10">
    <location>
        <position position="70"/>
    </location>
</feature>
<feature type="binding site" evidence="10">
    <location>
        <position position="71"/>
    </location>
    <ligand>
        <name>substrate</name>
    </ligand>
</feature>
<feature type="binding site" evidence="10">
    <location>
        <position position="41"/>
    </location>
    <ligand>
        <name>Mg(2+)</name>
        <dbReference type="ChEBI" id="CHEBI:18420"/>
    </ligand>
</feature>
<comment type="catalytic activity">
    <reaction evidence="8 10">
        <text>dITP + H2O = dIMP + diphosphate + H(+)</text>
        <dbReference type="Rhea" id="RHEA:28342"/>
        <dbReference type="ChEBI" id="CHEBI:15377"/>
        <dbReference type="ChEBI" id="CHEBI:15378"/>
        <dbReference type="ChEBI" id="CHEBI:33019"/>
        <dbReference type="ChEBI" id="CHEBI:61194"/>
        <dbReference type="ChEBI" id="CHEBI:61382"/>
        <dbReference type="EC" id="3.6.1.66"/>
    </reaction>
</comment>
<dbReference type="GO" id="GO:0036222">
    <property type="term" value="F:XTP diphosphatase activity"/>
    <property type="evidence" value="ECO:0007669"/>
    <property type="project" value="UniProtKB-UniRule"/>
</dbReference>
<dbReference type="InterPro" id="IPR020922">
    <property type="entry name" value="dITP/XTP_pyrophosphatase"/>
</dbReference>
<evidence type="ECO:0000256" key="4">
    <source>
        <dbReference type="ARBA" id="ARBA00022741"/>
    </source>
</evidence>
<evidence type="ECO:0000256" key="6">
    <source>
        <dbReference type="ARBA" id="ARBA00022842"/>
    </source>
</evidence>
<evidence type="ECO:0000313" key="13">
    <source>
        <dbReference type="Proteomes" id="UP000264541"/>
    </source>
</evidence>
<evidence type="ECO:0000256" key="7">
    <source>
        <dbReference type="ARBA" id="ARBA00023080"/>
    </source>
</evidence>
<dbReference type="InterPro" id="IPR029001">
    <property type="entry name" value="ITPase-like_fam"/>
</dbReference>
<dbReference type="GO" id="GO:0009146">
    <property type="term" value="P:purine nucleoside triphosphate catabolic process"/>
    <property type="evidence" value="ECO:0007669"/>
    <property type="project" value="UniProtKB-UniRule"/>
</dbReference>
<comment type="caution">
    <text evidence="12">The sequence shown here is derived from an EMBL/GenBank/DDBJ whole genome shotgun (WGS) entry which is preliminary data.</text>
</comment>
<dbReference type="OrthoDB" id="9807456at2"/>
<name>A0A372LV67_9BACI</name>
<organism evidence="12 13">
    <name type="scientific">Peribacillus saganii</name>
    <dbReference type="NCBI Taxonomy" id="2303992"/>
    <lineage>
        <taxon>Bacteria</taxon>
        <taxon>Bacillati</taxon>
        <taxon>Bacillota</taxon>
        <taxon>Bacilli</taxon>
        <taxon>Bacillales</taxon>
        <taxon>Bacillaceae</taxon>
        <taxon>Peribacillus</taxon>
    </lineage>
</organism>
<dbReference type="Proteomes" id="UP000264541">
    <property type="component" value="Unassembled WGS sequence"/>
</dbReference>
<keyword evidence="5 10" id="KW-0378">Hydrolase</keyword>
<feature type="binding site" evidence="10">
    <location>
        <begin position="181"/>
        <end position="182"/>
    </location>
    <ligand>
        <name>substrate</name>
    </ligand>
</feature>
<dbReference type="PANTHER" id="PTHR11067">
    <property type="entry name" value="INOSINE TRIPHOSPHATE PYROPHOSPHATASE/HAM1 PROTEIN"/>
    <property type="match status" value="1"/>
</dbReference>
<accession>A0A372LV67</accession>
<keyword evidence="3 10" id="KW-0479">Metal-binding</keyword>
<reference evidence="12 13" key="1">
    <citation type="submission" date="2018-08" db="EMBL/GenBank/DDBJ databases">
        <title>Bacillus chawlae sp. nov., Bacillus glennii sp. nov., and Bacillus saganii sp. nov. Isolated from the Vehicle Assembly Building at Kennedy Space Center where the Viking Spacecraft were Assembled.</title>
        <authorList>
            <person name="Seuylemezian A."/>
            <person name="Vaishampayan P."/>
        </authorList>
    </citation>
    <scope>NUCLEOTIDE SEQUENCE [LARGE SCALE GENOMIC DNA]</scope>
    <source>
        <strain evidence="12 13">V47-23a</strain>
    </source>
</reference>
<dbReference type="Gene3D" id="3.90.950.10">
    <property type="match status" value="1"/>
</dbReference>
<evidence type="ECO:0000256" key="11">
    <source>
        <dbReference type="RuleBase" id="RU003781"/>
    </source>
</evidence>
<dbReference type="FunFam" id="3.90.950.10:FF:000001">
    <property type="entry name" value="dITP/XTP pyrophosphatase"/>
    <property type="match status" value="1"/>
</dbReference>
<comment type="similarity">
    <text evidence="1 10 11">Belongs to the HAM1 NTPase family.</text>
</comment>
<protein>
    <recommendedName>
        <fullName evidence="10">dITP/XTP pyrophosphatase</fullName>
        <ecNumber evidence="10">3.6.1.66</ecNumber>
    </recommendedName>
    <alternativeName>
        <fullName evidence="10">Non-canonical purine NTP pyrophosphatase</fullName>
    </alternativeName>
    <alternativeName>
        <fullName evidence="10">Non-standard purine NTP pyrophosphatase</fullName>
    </alternativeName>
    <alternativeName>
        <fullName evidence="10">Nucleoside-triphosphate diphosphatase</fullName>
    </alternativeName>
    <alternativeName>
        <fullName evidence="10">Nucleoside-triphosphate pyrophosphatase</fullName>
        <shortName evidence="10">NTPase</shortName>
    </alternativeName>
</protein>
<dbReference type="Pfam" id="PF01725">
    <property type="entry name" value="Ham1p_like"/>
    <property type="match status" value="1"/>
</dbReference>
<evidence type="ECO:0000256" key="8">
    <source>
        <dbReference type="ARBA" id="ARBA00051875"/>
    </source>
</evidence>
<dbReference type="GO" id="GO:0017111">
    <property type="term" value="F:ribonucleoside triphosphate phosphatase activity"/>
    <property type="evidence" value="ECO:0007669"/>
    <property type="project" value="InterPro"/>
</dbReference>
<feature type="binding site" evidence="10">
    <location>
        <begin position="153"/>
        <end position="156"/>
    </location>
    <ligand>
        <name>substrate</name>
    </ligand>
</feature>
<gene>
    <name evidence="12" type="ORF">D0469_00020</name>
</gene>
<proteinExistence type="inferred from homology"/>
<dbReference type="AlphaFoldDB" id="A0A372LV67"/>
<keyword evidence="6 10" id="KW-0460">Magnesium</keyword>
<evidence type="ECO:0000256" key="9">
    <source>
        <dbReference type="ARBA" id="ARBA00052017"/>
    </source>
</evidence>
<comment type="function">
    <text evidence="10">Pyrophosphatase that catalyzes the hydrolysis of nucleoside triphosphates to their monophosphate derivatives, with a high preference for the non-canonical purine nucleotides XTP (xanthosine triphosphate), dITP (deoxyinosine triphosphate) and ITP. Seems to function as a house-cleaning enzyme that removes non-canonical purine nucleotides from the nucleotide pool, thus preventing their incorporation into DNA/RNA and avoiding chromosomal lesions.</text>
</comment>
<keyword evidence="7 10" id="KW-0546">Nucleotide metabolism</keyword>
<dbReference type="GO" id="GO:0046872">
    <property type="term" value="F:metal ion binding"/>
    <property type="evidence" value="ECO:0007669"/>
    <property type="project" value="UniProtKB-KW"/>
</dbReference>